<gene>
    <name evidence="4" type="primary">LOC104604694</name>
</gene>
<evidence type="ECO:0000256" key="2">
    <source>
        <dbReference type="SAM" id="MobiDB-lite"/>
    </source>
</evidence>
<dbReference type="OrthoDB" id="1927868at2759"/>
<feature type="compositionally biased region" description="Low complexity" evidence="2">
    <location>
        <begin position="130"/>
        <end position="143"/>
    </location>
</feature>
<feature type="region of interest" description="Disordered" evidence="2">
    <location>
        <begin position="33"/>
        <end position="100"/>
    </location>
</feature>
<reference evidence="4" key="1">
    <citation type="submission" date="2025-08" db="UniProtKB">
        <authorList>
            <consortium name="RefSeq"/>
        </authorList>
    </citation>
    <scope>IDENTIFICATION</scope>
</reference>
<dbReference type="Pfam" id="PF04520">
    <property type="entry name" value="Senescence_reg"/>
    <property type="match status" value="1"/>
</dbReference>
<evidence type="ECO:0000313" key="4">
    <source>
        <dbReference type="RefSeq" id="XP_010267461.1"/>
    </source>
</evidence>
<feature type="compositionally biased region" description="Low complexity" evidence="2">
    <location>
        <begin position="65"/>
        <end position="83"/>
    </location>
</feature>
<dbReference type="eggNOG" id="ENOG502S1K1">
    <property type="taxonomic scope" value="Eukaryota"/>
</dbReference>
<sequence length="233" mass="25535">MEEEILSYMSSSLRKNISSSSTIRFLGLLKQPDSNSNPFELDESDVVWSSQLSDSPSPKDESLGSTSPVPSTVSNSPNNQRNPFRPRRFGLSAALSDDHRPLIQRKPALDPSLSAASAARTIPPVSIPRSGSSSEVLAGSSSGKFHQSAPVNVPVWPKGSGSHGSAKLGYFEEDDEDKEDEMLPPHEIVARSHRTTFSVFEGAGRTLKGRDLRRVRNDVWQRTEFNLYGKPGR</sequence>
<dbReference type="KEGG" id="nnu:104604694"/>
<accession>A0A1U8AWT7</accession>
<dbReference type="RefSeq" id="XP_010267461.1">
    <property type="nucleotide sequence ID" value="XM_010269159.2"/>
</dbReference>
<dbReference type="GO" id="GO:0010150">
    <property type="term" value="P:leaf senescence"/>
    <property type="evidence" value="ECO:0007669"/>
    <property type="project" value="UniProtKB-ARBA"/>
</dbReference>
<dbReference type="FunCoup" id="A0A1U8AWT7">
    <property type="interactions" value="1393"/>
</dbReference>
<evidence type="ECO:0000256" key="1">
    <source>
        <dbReference type="ARBA" id="ARBA00034773"/>
    </source>
</evidence>
<feature type="compositionally biased region" description="Polar residues" evidence="2">
    <location>
        <begin position="47"/>
        <end position="56"/>
    </location>
</feature>
<dbReference type="InterPro" id="IPR007608">
    <property type="entry name" value="Senescence_reg_S40"/>
</dbReference>
<dbReference type="PANTHER" id="PTHR33083:SF123">
    <property type="entry name" value="EXPRESSED PROTEIN"/>
    <property type="match status" value="1"/>
</dbReference>
<name>A0A1U8AWT7_NELNU</name>
<dbReference type="PANTHER" id="PTHR33083">
    <property type="entry name" value="EXPRESSED PROTEIN"/>
    <property type="match status" value="1"/>
</dbReference>
<dbReference type="OMA" id="VNVPVWQ"/>
<keyword evidence="3" id="KW-1185">Reference proteome</keyword>
<organism evidence="3 4">
    <name type="scientific">Nelumbo nucifera</name>
    <name type="common">Sacred lotus</name>
    <dbReference type="NCBI Taxonomy" id="4432"/>
    <lineage>
        <taxon>Eukaryota</taxon>
        <taxon>Viridiplantae</taxon>
        <taxon>Streptophyta</taxon>
        <taxon>Embryophyta</taxon>
        <taxon>Tracheophyta</taxon>
        <taxon>Spermatophyta</taxon>
        <taxon>Magnoliopsida</taxon>
        <taxon>Proteales</taxon>
        <taxon>Nelumbonaceae</taxon>
        <taxon>Nelumbo</taxon>
    </lineage>
</organism>
<dbReference type="InParanoid" id="A0A1U8AWT7"/>
<protein>
    <submittedName>
        <fullName evidence="4">Uncharacterized protein LOC104604694 isoform X1</fullName>
    </submittedName>
</protein>
<feature type="region of interest" description="Disordered" evidence="2">
    <location>
        <begin position="123"/>
        <end position="168"/>
    </location>
</feature>
<dbReference type="AlphaFoldDB" id="A0A1U8AWT7"/>
<dbReference type="Proteomes" id="UP000189703">
    <property type="component" value="Unplaced"/>
</dbReference>
<evidence type="ECO:0000313" key="3">
    <source>
        <dbReference type="Proteomes" id="UP000189703"/>
    </source>
</evidence>
<proteinExistence type="inferred from homology"/>
<comment type="similarity">
    <text evidence="1">Belongs to the senescence regulator S40 family.</text>
</comment>
<dbReference type="GeneID" id="104604694"/>